<dbReference type="GO" id="GO:0030435">
    <property type="term" value="P:sporulation resulting in formation of a cellular spore"/>
    <property type="evidence" value="ECO:0007669"/>
    <property type="project" value="InterPro"/>
</dbReference>
<gene>
    <name evidence="2" type="ORF">SAMN02745202_00257</name>
</gene>
<dbReference type="GO" id="GO:0030288">
    <property type="term" value="C:outer membrane-bounded periplasmic space"/>
    <property type="evidence" value="ECO:0007669"/>
    <property type="project" value="TreeGrafter"/>
</dbReference>
<evidence type="ECO:0000313" key="3">
    <source>
        <dbReference type="Proteomes" id="UP000190065"/>
    </source>
</evidence>
<dbReference type="Pfam" id="PF08486">
    <property type="entry name" value="SpoIID"/>
    <property type="match status" value="1"/>
</dbReference>
<protein>
    <submittedName>
        <fullName evidence="2">SpoIID/LytB domain protein</fullName>
    </submittedName>
</protein>
<dbReference type="eggNOG" id="COG2385">
    <property type="taxonomic scope" value="Bacteria"/>
</dbReference>
<evidence type="ECO:0000259" key="1">
    <source>
        <dbReference type="Pfam" id="PF08486"/>
    </source>
</evidence>
<dbReference type="InterPro" id="IPR051922">
    <property type="entry name" value="Bact_Sporulation_Assoc"/>
</dbReference>
<dbReference type="STRING" id="28136.SAMN02745202_00257"/>
<name>A0A1T4L0A6_9BACT</name>
<dbReference type="EMBL" id="FUXK01000002">
    <property type="protein sequence ID" value="SJZ48063.1"/>
    <property type="molecule type" value="Genomic_DNA"/>
</dbReference>
<dbReference type="AlphaFoldDB" id="A0A1T4L0A6"/>
<feature type="domain" description="Sporulation stage II protein D amidase enhancer LytB N-terminal" evidence="1">
    <location>
        <begin position="111"/>
        <end position="228"/>
    </location>
</feature>
<dbReference type="PANTHER" id="PTHR30032">
    <property type="entry name" value="N-ACETYLMURAMOYL-L-ALANINE AMIDASE-RELATED"/>
    <property type="match status" value="1"/>
</dbReference>
<dbReference type="PANTHER" id="PTHR30032:SF4">
    <property type="entry name" value="AMIDASE ENHANCER"/>
    <property type="match status" value="1"/>
</dbReference>
<dbReference type="NCBIfam" id="TIGR02669">
    <property type="entry name" value="SpoIID_LytB"/>
    <property type="match status" value="1"/>
</dbReference>
<accession>A0A1T4L0A6</accession>
<proteinExistence type="predicted"/>
<dbReference type="Proteomes" id="UP000190065">
    <property type="component" value="Unassembled WGS sequence"/>
</dbReference>
<evidence type="ECO:0000313" key="2">
    <source>
        <dbReference type="EMBL" id="SJZ48063.1"/>
    </source>
</evidence>
<dbReference type="InterPro" id="IPR013693">
    <property type="entry name" value="SpoIID/LytB_N"/>
</dbReference>
<reference evidence="2 3" key="1">
    <citation type="submission" date="2017-02" db="EMBL/GenBank/DDBJ databases">
        <authorList>
            <person name="Peterson S.W."/>
        </authorList>
    </citation>
    <scope>NUCLEOTIDE SEQUENCE [LARGE SCALE GENOMIC DNA]</scope>
    <source>
        <strain evidence="2 3">ATCC 43324</strain>
    </source>
</reference>
<dbReference type="RefSeq" id="WP_025070272.1">
    <property type="nucleotide sequence ID" value="NZ_FUXK01000002.1"/>
</dbReference>
<sequence length="453" mass="51640">MNDKSMAKLKAEEIATQPMVSVGIVSGTTISFRLNAPYRCNAQLAEGQHEVHVEDGKLLWQGKTYDTLEFQPADASGTFSIFDVVIGVKFHWERKETQTFRGVLRLIVAHNAVVAINQLPVEWYLESVISSEMSATSSLELLKAHAVISRSWLLAQMQKRRALKTAAQTAGSFVQTETEHIRWYDREDHTLFDVCADDHCQRYQGITKETNAHVVQAVNETFGEVLLYDDEICDARFSKSCGGVVEEYQYCWENLRKPYLVALRDAPETDMPDLTNEAQAEQWILTNPESYCNTHDPKILSQVLNDYDQETKDFYRWQVEYTQSELRHLIESKLNLRFGDIIDLQPVERGMSGRLSKLRIVGTERTLIIGKELEIRRALSPSHLYSSAFVVQRFDLNAQQVPARFVLKGAGWGHGVGLCQIGAAVMGERGFRYDEILLHYYRGVEIRSIYSKA</sequence>
<dbReference type="InterPro" id="IPR013486">
    <property type="entry name" value="SpoIID/LytB"/>
</dbReference>
<organism evidence="2 3">
    <name type="scientific">Segatella oulorum</name>
    <dbReference type="NCBI Taxonomy" id="28136"/>
    <lineage>
        <taxon>Bacteria</taxon>
        <taxon>Pseudomonadati</taxon>
        <taxon>Bacteroidota</taxon>
        <taxon>Bacteroidia</taxon>
        <taxon>Bacteroidales</taxon>
        <taxon>Prevotellaceae</taxon>
        <taxon>Segatella</taxon>
    </lineage>
</organism>